<dbReference type="InterPro" id="IPR032675">
    <property type="entry name" value="LRR_dom_sf"/>
</dbReference>
<dbReference type="Proteomes" id="UP001201449">
    <property type="component" value="Unassembled WGS sequence"/>
</dbReference>
<keyword evidence="1" id="KW-0472">Membrane</keyword>
<proteinExistence type="predicted"/>
<gene>
    <name evidence="2" type="ORF">L0U89_08190</name>
</gene>
<evidence type="ECO:0000313" key="3">
    <source>
        <dbReference type="Proteomes" id="UP001201449"/>
    </source>
</evidence>
<comment type="caution">
    <text evidence="2">The sequence shown here is derived from an EMBL/GenBank/DDBJ whole genome shotgun (WGS) entry which is preliminary data.</text>
</comment>
<reference evidence="2 3" key="1">
    <citation type="submission" date="2022-01" db="EMBL/GenBank/DDBJ databases">
        <title>Mariniradius saccharolyticus sp. nov., isolated from sediment of a river.</title>
        <authorList>
            <person name="Liu H."/>
        </authorList>
    </citation>
    <scope>NUCLEOTIDE SEQUENCE [LARGE SCALE GENOMIC DNA]</scope>
    <source>
        <strain evidence="2 3">RY-2</strain>
    </source>
</reference>
<dbReference type="PROSITE" id="PS51450">
    <property type="entry name" value="LRR"/>
    <property type="match status" value="1"/>
</dbReference>
<organism evidence="2 3">
    <name type="scientific">Mariniradius sediminis</name>
    <dbReference type="NCBI Taxonomy" id="2909237"/>
    <lineage>
        <taxon>Bacteria</taxon>
        <taxon>Pseudomonadati</taxon>
        <taxon>Bacteroidota</taxon>
        <taxon>Cytophagia</taxon>
        <taxon>Cytophagales</taxon>
        <taxon>Cyclobacteriaceae</taxon>
        <taxon>Mariniradius</taxon>
    </lineage>
</organism>
<dbReference type="EMBL" id="JAKEVZ010000005">
    <property type="protein sequence ID" value="MCF1751047.1"/>
    <property type="molecule type" value="Genomic_DNA"/>
</dbReference>
<feature type="transmembrane region" description="Helical" evidence="1">
    <location>
        <begin position="431"/>
        <end position="451"/>
    </location>
</feature>
<keyword evidence="3" id="KW-1185">Reference proteome</keyword>
<dbReference type="RefSeq" id="WP_234861085.1">
    <property type="nucleotide sequence ID" value="NZ_JAKEVZ010000005.1"/>
</dbReference>
<protein>
    <submittedName>
        <fullName evidence="2">Uncharacterized protein</fullName>
    </submittedName>
</protein>
<accession>A0ABS9BUA9</accession>
<name>A0ABS9BUA9_9BACT</name>
<sequence>MHPKRLLSTSFYVIVLFYFVLAASCLEKRENPIRLLAIQGDSEVSSSKFLWRNFKAPDSTGFVHIPVQDGDLIFGDGFIFSLWEGFPDSIIVDPQDSMVFVHGELWGIDFSESQNRSIFLDSIRDFDFNHLRNLGLVFPMDTTQKNFLGNIKGNQHQIDIVITNKDTLGLFNEDLKWLAANFQISTLIIDQVPDSLDFHVIRSIKTLDFLGLGNIPISLQTGILPQLPQIKSLSLGAEEPLNFDFFYNNKQLERLIAGYVVGAEIHVLKNLKELSIIVPSEYFPPYYDFAKRHPNLESLDFPSNWISDFSHLKGLEKLKWFSFQYSGDSLGLDLEELVETHPQLKLLSISHEGFRSRLANQSALRNFSQLEYLLIQKETFGIDSVIMQMPHLKYLSMPEDYLEDSLNLEAMKKALPNTIISANSGFCLGSGWLLLLLPLSLLAFLIQRLFFQVSLGKSEP</sequence>
<keyword evidence="1" id="KW-0812">Transmembrane</keyword>
<dbReference type="SUPFAM" id="SSF52047">
    <property type="entry name" value="RNI-like"/>
    <property type="match status" value="1"/>
</dbReference>
<dbReference type="PROSITE" id="PS51257">
    <property type="entry name" value="PROKAR_LIPOPROTEIN"/>
    <property type="match status" value="1"/>
</dbReference>
<keyword evidence="1" id="KW-1133">Transmembrane helix</keyword>
<evidence type="ECO:0000256" key="1">
    <source>
        <dbReference type="SAM" id="Phobius"/>
    </source>
</evidence>
<dbReference type="Gene3D" id="3.80.10.10">
    <property type="entry name" value="Ribonuclease Inhibitor"/>
    <property type="match status" value="1"/>
</dbReference>
<evidence type="ECO:0000313" key="2">
    <source>
        <dbReference type="EMBL" id="MCF1751047.1"/>
    </source>
</evidence>
<dbReference type="InterPro" id="IPR001611">
    <property type="entry name" value="Leu-rich_rpt"/>
</dbReference>